<evidence type="ECO:0000313" key="2">
    <source>
        <dbReference type="EMBL" id="SET07722.1"/>
    </source>
</evidence>
<dbReference type="Proteomes" id="UP000243819">
    <property type="component" value="Unassembled WGS sequence"/>
</dbReference>
<keyword evidence="3" id="KW-1185">Reference proteome</keyword>
<proteinExistence type="predicted"/>
<dbReference type="OrthoDB" id="3192849at2"/>
<dbReference type="Pfam" id="PF11823">
    <property type="entry name" value="Se_S_carrier"/>
    <property type="match status" value="1"/>
</dbReference>
<sequence length="73" mass="8324">MGIIITFHTTYDSLKAETVLINAGLEIKIRPIPRHISSDCGLGIEGKLKDKDRIIEVLEENHVEYEGIYDLER</sequence>
<organism evidence="2 3">
    <name type="scientific">Anaerobranca gottschalkii DSM 13577</name>
    <dbReference type="NCBI Taxonomy" id="1120990"/>
    <lineage>
        <taxon>Bacteria</taxon>
        <taxon>Bacillati</taxon>
        <taxon>Bacillota</taxon>
        <taxon>Clostridia</taxon>
        <taxon>Eubacteriales</taxon>
        <taxon>Proteinivoracaceae</taxon>
        <taxon>Anaerobranca</taxon>
    </lineage>
</organism>
<name>A0A1I0BLA3_9FIRM</name>
<protein>
    <recommendedName>
        <fullName evidence="1">Putative Se/S carrier protein-like domain-containing protein</fullName>
    </recommendedName>
</protein>
<dbReference type="RefSeq" id="WP_091351189.1">
    <property type="nucleotide sequence ID" value="NZ_FOIF01000043.1"/>
</dbReference>
<reference evidence="3" key="1">
    <citation type="submission" date="2016-10" db="EMBL/GenBank/DDBJ databases">
        <authorList>
            <person name="Varghese N."/>
            <person name="Submissions S."/>
        </authorList>
    </citation>
    <scope>NUCLEOTIDE SEQUENCE [LARGE SCALE GENOMIC DNA]</scope>
    <source>
        <strain evidence="3">DSM 13577</strain>
    </source>
</reference>
<accession>A0A1I0BLA3</accession>
<dbReference type="InterPro" id="IPR021778">
    <property type="entry name" value="Se/S_carrier-like"/>
</dbReference>
<dbReference type="AlphaFoldDB" id="A0A1I0BLA3"/>
<feature type="domain" description="Putative Se/S carrier protein-like" evidence="1">
    <location>
        <begin position="4"/>
        <end position="69"/>
    </location>
</feature>
<dbReference type="STRING" id="1120990.SAMN03080614_10439"/>
<dbReference type="EMBL" id="FOIF01000043">
    <property type="protein sequence ID" value="SET07722.1"/>
    <property type="molecule type" value="Genomic_DNA"/>
</dbReference>
<evidence type="ECO:0000313" key="3">
    <source>
        <dbReference type="Proteomes" id="UP000243819"/>
    </source>
</evidence>
<gene>
    <name evidence="2" type="ORF">SAMN03080614_10439</name>
</gene>
<evidence type="ECO:0000259" key="1">
    <source>
        <dbReference type="Pfam" id="PF11823"/>
    </source>
</evidence>